<dbReference type="PANTHER" id="PTHR11102">
    <property type="entry name" value="SEL-1-LIKE PROTEIN"/>
    <property type="match status" value="1"/>
</dbReference>
<protein>
    <submittedName>
        <fullName evidence="2">Sel1 repeat family protein</fullName>
    </submittedName>
</protein>
<dbReference type="Proteomes" id="UP000265745">
    <property type="component" value="Unassembled WGS sequence"/>
</dbReference>
<keyword evidence="3" id="KW-1185">Reference proteome</keyword>
<evidence type="ECO:0000256" key="1">
    <source>
        <dbReference type="SAM" id="MobiDB-lite"/>
    </source>
</evidence>
<proteinExistence type="predicted"/>
<dbReference type="PANTHER" id="PTHR11102:SF160">
    <property type="entry name" value="ERAD-ASSOCIATED E3 UBIQUITIN-PROTEIN LIGASE COMPONENT HRD3"/>
    <property type="match status" value="1"/>
</dbReference>
<dbReference type="AlphaFoldDB" id="A0A396RY72"/>
<dbReference type="InterPro" id="IPR050767">
    <property type="entry name" value="Sel1_AlgK"/>
</dbReference>
<feature type="compositionally biased region" description="Low complexity" evidence="1">
    <location>
        <begin position="158"/>
        <end position="173"/>
    </location>
</feature>
<dbReference type="SUPFAM" id="SSF81901">
    <property type="entry name" value="HCP-like"/>
    <property type="match status" value="2"/>
</dbReference>
<dbReference type="OrthoDB" id="9204495at2"/>
<accession>A0A396RY72</accession>
<feature type="region of interest" description="Disordered" evidence="1">
    <location>
        <begin position="158"/>
        <end position="181"/>
    </location>
</feature>
<dbReference type="Gene3D" id="1.25.40.10">
    <property type="entry name" value="Tetratricopeptide repeat domain"/>
    <property type="match status" value="2"/>
</dbReference>
<name>A0A396RY72_9PSED</name>
<dbReference type="SMART" id="SM00671">
    <property type="entry name" value="SEL1"/>
    <property type="match status" value="5"/>
</dbReference>
<dbReference type="InterPro" id="IPR006597">
    <property type="entry name" value="Sel1-like"/>
</dbReference>
<comment type="caution">
    <text evidence="2">The sequence shown here is derived from an EMBL/GenBank/DDBJ whole genome shotgun (WGS) entry which is preliminary data.</text>
</comment>
<evidence type="ECO:0000313" key="3">
    <source>
        <dbReference type="Proteomes" id="UP000265745"/>
    </source>
</evidence>
<dbReference type="InterPro" id="IPR011990">
    <property type="entry name" value="TPR-like_helical_dom_sf"/>
</dbReference>
<organism evidence="2 3">
    <name type="scientific">Pseudomonas jilinensis</name>
    <dbReference type="NCBI Taxonomy" id="2078689"/>
    <lineage>
        <taxon>Bacteria</taxon>
        <taxon>Pseudomonadati</taxon>
        <taxon>Pseudomonadota</taxon>
        <taxon>Gammaproteobacteria</taxon>
        <taxon>Pseudomonadales</taxon>
        <taxon>Pseudomonadaceae</taxon>
        <taxon>Pseudomonas</taxon>
    </lineage>
</organism>
<sequence>MLLPLAVCSIDALARTRREFMRTYSVLLLSALALALAGCESLPDRQDADDRSGAWWSNTDRLLRLLNDDPQPEKARQAEVEALFAQPYIDPLTRYLETHAQDEDYAAQHQRVSNERDRRCAEVAARYRQRPANQDNLNRYRQGYQYSCPDDVKQFASRVAQQRPRPVTVQPQVEAGPSPSRQQTNDCYLLFTIRNLQQARQSCQAPAEQGDAQAQHHLASLYHTANEHASAFDWAQRSAAQGYAPGQLLLGQFYQQGLGVEQDERQALIWLERAANQRLAEARHALALVYRQGQGTTPDPDKAQRLLTLAANQDYLPAQLLLAELYQTGELAGPGKSRQWLERAANQGSAEAQYRLGNSYAQGIDGPSDNQEAYVWYSLALLNGEQRARPRVEQLTGQLNQEQLRLAQARIQATLNGRRP</sequence>
<dbReference type="Pfam" id="PF08238">
    <property type="entry name" value="Sel1"/>
    <property type="match status" value="5"/>
</dbReference>
<reference evidence="2 3" key="1">
    <citation type="submission" date="2018-06" db="EMBL/GenBank/DDBJ databases">
        <title>Pseudomonas jilinensis sp. nov., isolated from the production water of Jilin Oilfield in China.</title>
        <authorList>
            <person name="Wang J."/>
        </authorList>
    </citation>
    <scope>NUCLEOTIDE SEQUENCE [LARGE SCALE GENOMIC DNA]</scope>
    <source>
        <strain evidence="2 3">JS15-10A1</strain>
    </source>
</reference>
<gene>
    <name evidence="2" type="ORF">C2846_13710</name>
</gene>
<dbReference type="EMBL" id="QJSA01000012">
    <property type="protein sequence ID" value="RHW20372.1"/>
    <property type="molecule type" value="Genomic_DNA"/>
</dbReference>
<evidence type="ECO:0000313" key="2">
    <source>
        <dbReference type="EMBL" id="RHW20372.1"/>
    </source>
</evidence>